<feature type="domain" description="MYND-type" evidence="9">
    <location>
        <begin position="58"/>
        <end position="97"/>
    </location>
</feature>
<evidence type="ECO:0000256" key="7">
    <source>
        <dbReference type="PROSITE-ProRule" id="PRU00134"/>
    </source>
</evidence>
<dbReference type="InParanoid" id="A0A7M7PJY6"/>
<evidence type="ECO:0000256" key="3">
    <source>
        <dbReference type="ARBA" id="ARBA00022691"/>
    </source>
</evidence>
<keyword evidence="1" id="KW-0489">Methyltransferase</keyword>
<evidence type="ECO:0000313" key="11">
    <source>
        <dbReference type="Proteomes" id="UP000007110"/>
    </source>
</evidence>
<evidence type="ECO:0000313" key="10">
    <source>
        <dbReference type="EnsemblMetazoa" id="XP_030853046"/>
    </source>
</evidence>
<evidence type="ECO:0000259" key="8">
    <source>
        <dbReference type="PROSITE" id="PS50280"/>
    </source>
</evidence>
<evidence type="ECO:0000256" key="6">
    <source>
        <dbReference type="ARBA" id="ARBA00022833"/>
    </source>
</evidence>
<dbReference type="InterPro" id="IPR001214">
    <property type="entry name" value="SET_dom"/>
</dbReference>
<proteinExistence type="predicted"/>
<dbReference type="GO" id="GO:0005634">
    <property type="term" value="C:nucleus"/>
    <property type="evidence" value="ECO:0000318"/>
    <property type="project" value="GO_Central"/>
</dbReference>
<dbReference type="Gene3D" id="1.10.220.160">
    <property type="match status" value="1"/>
</dbReference>
<dbReference type="GO" id="GO:0008270">
    <property type="term" value="F:zinc ion binding"/>
    <property type="evidence" value="ECO:0007669"/>
    <property type="project" value="UniProtKB-KW"/>
</dbReference>
<reference evidence="10" key="2">
    <citation type="submission" date="2021-01" db="UniProtKB">
        <authorList>
            <consortium name="EnsemblMetazoa"/>
        </authorList>
    </citation>
    <scope>IDENTIFICATION</scope>
</reference>
<dbReference type="PROSITE" id="PS01360">
    <property type="entry name" value="ZF_MYND_1"/>
    <property type="match status" value="1"/>
</dbReference>
<dbReference type="PROSITE" id="PS50280">
    <property type="entry name" value="SET"/>
    <property type="match status" value="1"/>
</dbReference>
<dbReference type="KEGG" id="spu:100891503"/>
<dbReference type="GeneID" id="100891503"/>
<protein>
    <submittedName>
        <fullName evidence="10">Uncharacterized protein</fullName>
    </submittedName>
</protein>
<dbReference type="OrthoDB" id="265717at2759"/>
<sequence>MITLIMAASIPMQSVRVVKSATCGRKLVATSRFAPGQCILEELPYVYTLCDNTRGLYCDFCLKKSSTLKKCSSCNYVRYCNTSCQKRDWTRCHKQECKILQKIHPSPPDLHGAQLLSHLIRKQRKSTPCTQDNEDCFPTTVDQLESHLSYAKKDNIESLLFVLQQFFEEDVLAEPSSLVKMYGVINCNSFSIYNNDLIAIASGIYLRASMVNHSCDPNCTWVFDGRKLQLRTVKDVTEGEECTISYIDNINPTKERQAELEKRYHFTCKCVRCVEEINSLEPGDGLSKELRGLKKSLEQIEDLEESQDILRCHLSLFRK</sequence>
<evidence type="ECO:0000259" key="9">
    <source>
        <dbReference type="PROSITE" id="PS50865"/>
    </source>
</evidence>
<dbReference type="PANTHER" id="PTHR12197">
    <property type="entry name" value="HISTONE-LYSINE N-METHYLTRANSFERASE SMYD"/>
    <property type="match status" value="1"/>
</dbReference>
<keyword evidence="2" id="KW-0808">Transferase</keyword>
<dbReference type="RefSeq" id="XP_030853046.1">
    <property type="nucleotide sequence ID" value="XM_030997186.1"/>
</dbReference>
<dbReference type="InterPro" id="IPR050869">
    <property type="entry name" value="H3K4_H4K5_MeTrfase"/>
</dbReference>
<name>A0A7M7PJY6_STRPU</name>
<dbReference type="PANTHER" id="PTHR12197:SF251">
    <property type="entry name" value="EG:BACR7C10.4 PROTEIN"/>
    <property type="match status" value="1"/>
</dbReference>
<dbReference type="AlphaFoldDB" id="A0A7M7PJY6"/>
<dbReference type="SUPFAM" id="SSF82199">
    <property type="entry name" value="SET domain"/>
    <property type="match status" value="1"/>
</dbReference>
<accession>A0A7M7PJY6</accession>
<keyword evidence="4" id="KW-0479">Metal-binding</keyword>
<feature type="domain" description="SET" evidence="8">
    <location>
        <begin position="13"/>
        <end position="247"/>
    </location>
</feature>
<organism evidence="10 11">
    <name type="scientific">Strongylocentrotus purpuratus</name>
    <name type="common">Purple sea urchin</name>
    <dbReference type="NCBI Taxonomy" id="7668"/>
    <lineage>
        <taxon>Eukaryota</taxon>
        <taxon>Metazoa</taxon>
        <taxon>Echinodermata</taxon>
        <taxon>Eleutherozoa</taxon>
        <taxon>Echinozoa</taxon>
        <taxon>Echinoidea</taxon>
        <taxon>Euechinoidea</taxon>
        <taxon>Echinacea</taxon>
        <taxon>Camarodonta</taxon>
        <taxon>Echinidea</taxon>
        <taxon>Strongylocentrotidae</taxon>
        <taxon>Strongylocentrotus</taxon>
    </lineage>
</organism>
<dbReference type="OMA" id="CVPNACA"/>
<dbReference type="Pfam" id="PF01753">
    <property type="entry name" value="zf-MYND"/>
    <property type="match status" value="1"/>
</dbReference>
<reference evidence="11" key="1">
    <citation type="submission" date="2015-02" db="EMBL/GenBank/DDBJ databases">
        <title>Genome sequencing for Strongylocentrotus purpuratus.</title>
        <authorList>
            <person name="Murali S."/>
            <person name="Liu Y."/>
            <person name="Vee V."/>
            <person name="English A."/>
            <person name="Wang M."/>
            <person name="Skinner E."/>
            <person name="Han Y."/>
            <person name="Muzny D.M."/>
            <person name="Worley K.C."/>
            <person name="Gibbs R.A."/>
        </authorList>
    </citation>
    <scope>NUCLEOTIDE SEQUENCE</scope>
</reference>
<evidence type="ECO:0000256" key="1">
    <source>
        <dbReference type="ARBA" id="ARBA00022603"/>
    </source>
</evidence>
<evidence type="ECO:0000256" key="5">
    <source>
        <dbReference type="ARBA" id="ARBA00022771"/>
    </source>
</evidence>
<keyword evidence="3" id="KW-0949">S-adenosyl-L-methionine</keyword>
<dbReference type="SMART" id="SM00317">
    <property type="entry name" value="SET"/>
    <property type="match status" value="1"/>
</dbReference>
<dbReference type="GO" id="GO:0008168">
    <property type="term" value="F:methyltransferase activity"/>
    <property type="evidence" value="ECO:0007669"/>
    <property type="project" value="UniProtKB-KW"/>
</dbReference>
<evidence type="ECO:0000256" key="4">
    <source>
        <dbReference type="ARBA" id="ARBA00022723"/>
    </source>
</evidence>
<dbReference type="InterPro" id="IPR002893">
    <property type="entry name" value="Znf_MYND"/>
</dbReference>
<dbReference type="Gene3D" id="2.170.270.10">
    <property type="entry name" value="SET domain"/>
    <property type="match status" value="1"/>
</dbReference>
<dbReference type="Gene3D" id="6.10.140.2220">
    <property type="match status" value="1"/>
</dbReference>
<dbReference type="Proteomes" id="UP000007110">
    <property type="component" value="Unassembled WGS sequence"/>
</dbReference>
<dbReference type="FunFam" id="2.170.270.10:FF:000013">
    <property type="entry name" value="Histone-lysine N-methyltransferase SMYD1 isoform 1"/>
    <property type="match status" value="1"/>
</dbReference>
<dbReference type="PROSITE" id="PS50865">
    <property type="entry name" value="ZF_MYND_2"/>
    <property type="match status" value="1"/>
</dbReference>
<dbReference type="InterPro" id="IPR046341">
    <property type="entry name" value="SET_dom_sf"/>
</dbReference>
<keyword evidence="6" id="KW-0862">Zinc</keyword>
<keyword evidence="5 7" id="KW-0863">Zinc-finger</keyword>
<keyword evidence="11" id="KW-1185">Reference proteome</keyword>
<evidence type="ECO:0000256" key="2">
    <source>
        <dbReference type="ARBA" id="ARBA00022679"/>
    </source>
</evidence>
<dbReference type="Pfam" id="PF00856">
    <property type="entry name" value="SET"/>
    <property type="match status" value="1"/>
</dbReference>
<dbReference type="EnsemblMetazoa" id="XM_030997186">
    <property type="protein sequence ID" value="XP_030853046"/>
    <property type="gene ID" value="LOC100891503"/>
</dbReference>
<dbReference type="GO" id="GO:0032259">
    <property type="term" value="P:methylation"/>
    <property type="evidence" value="ECO:0007669"/>
    <property type="project" value="UniProtKB-KW"/>
</dbReference>